<evidence type="ECO:0000313" key="1">
    <source>
        <dbReference type="EMBL" id="KAJ1679850.1"/>
    </source>
</evidence>
<gene>
    <name evidence="1" type="ORF">EV182_001206</name>
</gene>
<dbReference type="Proteomes" id="UP001145114">
    <property type="component" value="Unassembled WGS sequence"/>
</dbReference>
<dbReference type="EMBL" id="JAMZIH010000149">
    <property type="protein sequence ID" value="KAJ1679850.1"/>
    <property type="molecule type" value="Genomic_DNA"/>
</dbReference>
<keyword evidence="2" id="KW-1185">Reference proteome</keyword>
<feature type="non-terminal residue" evidence="1">
    <location>
        <position position="1"/>
    </location>
</feature>
<sequence>SVTKNYYRGTVGVIVLFDVTNYQSFMHAQTWINDAQDLTPPQASILLVGNKADQAAVRQVEYEQGEKLAADNGIEYIEASAKTYVKLQRYAIPSALDATERIFVGSPPNTNFSVSYSRSCSGNNVFEVFRGIVERIQDKINNGEIDASSPALGVQLRSGLPGSGGAQSATNASSDGPSFCCH</sequence>
<accession>A0ACC1HTE4</accession>
<proteinExistence type="predicted"/>
<evidence type="ECO:0000313" key="2">
    <source>
        <dbReference type="Proteomes" id="UP001145114"/>
    </source>
</evidence>
<name>A0ACC1HTE4_9FUNG</name>
<organism evidence="1 2">
    <name type="scientific">Spiromyces aspiralis</name>
    <dbReference type="NCBI Taxonomy" id="68401"/>
    <lineage>
        <taxon>Eukaryota</taxon>
        <taxon>Fungi</taxon>
        <taxon>Fungi incertae sedis</taxon>
        <taxon>Zoopagomycota</taxon>
        <taxon>Kickxellomycotina</taxon>
        <taxon>Kickxellomycetes</taxon>
        <taxon>Kickxellales</taxon>
        <taxon>Kickxellaceae</taxon>
        <taxon>Spiromyces</taxon>
    </lineage>
</organism>
<reference evidence="1" key="1">
    <citation type="submission" date="2022-06" db="EMBL/GenBank/DDBJ databases">
        <title>Phylogenomic reconstructions and comparative analyses of Kickxellomycotina fungi.</title>
        <authorList>
            <person name="Reynolds N.K."/>
            <person name="Stajich J.E."/>
            <person name="Barry K."/>
            <person name="Grigoriev I.V."/>
            <person name="Crous P."/>
            <person name="Smith M.E."/>
        </authorList>
    </citation>
    <scope>NUCLEOTIDE SEQUENCE</scope>
    <source>
        <strain evidence="1">RSA 2271</strain>
    </source>
</reference>
<comment type="caution">
    <text evidence="1">The sequence shown here is derived from an EMBL/GenBank/DDBJ whole genome shotgun (WGS) entry which is preliminary data.</text>
</comment>
<protein>
    <submittedName>
        <fullName evidence="1">Uncharacterized protein</fullName>
    </submittedName>
</protein>